<organism evidence="2 3">
    <name type="scientific">Caloramator mitchellensis</name>
    <dbReference type="NCBI Taxonomy" id="908809"/>
    <lineage>
        <taxon>Bacteria</taxon>
        <taxon>Bacillati</taxon>
        <taxon>Bacillota</taxon>
        <taxon>Clostridia</taxon>
        <taxon>Eubacteriales</taxon>
        <taxon>Clostridiaceae</taxon>
        <taxon>Caloramator</taxon>
    </lineage>
</organism>
<reference evidence="2 3" key="1">
    <citation type="submission" date="2015-09" db="EMBL/GenBank/DDBJ databases">
        <title>Draft genome sequence of a Caloramator mitchellensis, a moderate thermophile from the Great Artesian Basin of Australia.</title>
        <authorList>
            <person name="Patel B.K."/>
        </authorList>
    </citation>
    <scope>NUCLEOTIDE SEQUENCE [LARGE SCALE GENOMIC DNA]</scope>
    <source>
        <strain evidence="2 3">VF08</strain>
    </source>
</reference>
<name>A0A0R3JUJ0_CALMK</name>
<dbReference type="OrthoDB" id="9772594at2"/>
<dbReference type="InterPro" id="IPR049516">
    <property type="entry name" value="FAD-depend_C"/>
</dbReference>
<dbReference type="AlphaFoldDB" id="A0A0R3JUJ0"/>
<dbReference type="Pfam" id="PF21688">
    <property type="entry name" value="FAD-depend_C"/>
    <property type="match status" value="1"/>
</dbReference>
<keyword evidence="3" id="KW-1185">Reference proteome</keyword>
<evidence type="ECO:0000313" key="3">
    <source>
        <dbReference type="Proteomes" id="UP000052015"/>
    </source>
</evidence>
<protein>
    <submittedName>
        <fullName evidence="2">Putative thiazole biosynthetic enzyme</fullName>
        <ecNumber evidence="2">5.3.1.29</ecNumber>
    </submittedName>
</protein>
<keyword evidence="2" id="KW-0413">Isomerase</keyword>
<feature type="domain" description="FAD-dependent protein C-terminal" evidence="1">
    <location>
        <begin position="282"/>
        <end position="478"/>
    </location>
</feature>
<dbReference type="PANTHER" id="PTHR42842:SF3">
    <property type="entry name" value="FAD_NAD(P)-BINDING OXIDOREDUCTASE FAMILY PROTEIN"/>
    <property type="match status" value="1"/>
</dbReference>
<dbReference type="InterPro" id="IPR028348">
    <property type="entry name" value="FAD-binding_protein"/>
</dbReference>
<dbReference type="STRING" id="908809.ABG79_00974"/>
<dbReference type="EMBL" id="LKHP01000004">
    <property type="protein sequence ID" value="KRQ87176.1"/>
    <property type="molecule type" value="Genomic_DNA"/>
</dbReference>
<dbReference type="RefSeq" id="WP_057977705.1">
    <property type="nucleotide sequence ID" value="NZ_LKHP01000004.1"/>
</dbReference>
<dbReference type="PANTHER" id="PTHR42842">
    <property type="entry name" value="FAD/NAD(P)-BINDING OXIDOREDUCTASE"/>
    <property type="match status" value="1"/>
</dbReference>
<dbReference type="GO" id="GO:0043917">
    <property type="term" value="F:ribose 1,5-bisphosphate isomerase activity"/>
    <property type="evidence" value="ECO:0007669"/>
    <property type="project" value="UniProtKB-EC"/>
</dbReference>
<comment type="caution">
    <text evidence="2">The sequence shown here is derived from an EMBL/GenBank/DDBJ whole genome shotgun (WGS) entry which is preliminary data.</text>
</comment>
<dbReference type="PATRIC" id="fig|908809.3.peg.985"/>
<accession>A0A0R3JUJ0</accession>
<evidence type="ECO:0000259" key="1">
    <source>
        <dbReference type="Pfam" id="PF21688"/>
    </source>
</evidence>
<dbReference type="EC" id="5.3.1.29" evidence="2"/>
<dbReference type="Gene3D" id="3.50.50.60">
    <property type="entry name" value="FAD/NAD(P)-binding domain"/>
    <property type="match status" value="2"/>
</dbReference>
<dbReference type="PIRSF" id="PIRSF038984">
    <property type="entry name" value="FAD_binding_protein"/>
    <property type="match status" value="1"/>
</dbReference>
<dbReference type="SUPFAM" id="SSF51905">
    <property type="entry name" value="FAD/NAD(P)-binding domain"/>
    <property type="match status" value="1"/>
</dbReference>
<dbReference type="Gene3D" id="3.30.70.2700">
    <property type="match status" value="1"/>
</dbReference>
<dbReference type="InterPro" id="IPR036188">
    <property type="entry name" value="FAD/NAD-bd_sf"/>
</dbReference>
<dbReference type="Proteomes" id="UP000052015">
    <property type="component" value="Unassembled WGS sequence"/>
</dbReference>
<sequence>MPVKVNNIRLSIDENIDILKNKAANIAKIKTGEIKNFKIIKESVDARRKGKIDFVYQVEFETDNDLQVVIKAKNKDVVLEDIQESLTIEYGKEKLNYRPVIIGTGPAGLFAGLVLAKNGYKPIIFERGAKVEDRDLHVKKFWEERNLNTESNIQFGEGGAGTYSDGKLTTRIKDKRCDFVLDEFVNCGAPEEIKFVSKPHIGTDILKIVVKNIRNKIIELGGEVHFNSKLTDINIKDGKIKSIVINDSTEIPVETVVLAIGHSARDTYEMMFNKGILISQKPFAIGVRIEHPQWMIDVNQYGKFAGHPRLKAADYRLTYTTKMGRPVYSFCMCPGGVVVAAASEENSVVTNGMSEFARDKENANSAIVVGINTSDFGSEHPLAGVEFQRKYEQLAFKVAGGNYNAPIQLVGDLFKDKRTTKLGEVNPSYPIGYEFVNLRECLPSFVVDSIKEALYDFDKKITNFARFDAILTGVETRTSSPIRIERNEDLESSNVTGLYPAGEGAGYAGGIISAAVDGIKVAEKIMQKYKPYER</sequence>
<proteinExistence type="predicted"/>
<evidence type="ECO:0000313" key="2">
    <source>
        <dbReference type="EMBL" id="KRQ87176.1"/>
    </source>
</evidence>
<gene>
    <name evidence="2" type="ORF">ABG79_00974</name>
</gene>